<gene>
    <name evidence="5" type="primary">LOC108890459</name>
</gene>
<feature type="transmembrane region" description="Helical" evidence="2">
    <location>
        <begin position="118"/>
        <end position="143"/>
    </location>
</feature>
<feature type="compositionally biased region" description="Polar residues" evidence="1">
    <location>
        <begin position="376"/>
        <end position="390"/>
    </location>
</feature>
<feature type="region of interest" description="Disordered" evidence="1">
    <location>
        <begin position="1"/>
        <end position="46"/>
    </location>
</feature>
<feature type="region of interest" description="Disordered" evidence="1">
    <location>
        <begin position="376"/>
        <end position="396"/>
    </location>
</feature>
<keyword evidence="2" id="KW-0812">Transmembrane</keyword>
<feature type="compositionally biased region" description="Polar residues" evidence="1">
    <location>
        <begin position="722"/>
        <end position="741"/>
    </location>
</feature>
<dbReference type="InterPro" id="IPR058029">
    <property type="entry name" value="Tubulin-bd_CENPJ"/>
</dbReference>
<organism evidence="4 5">
    <name type="scientific">Lates calcarifer</name>
    <name type="common">Barramundi</name>
    <name type="synonym">Holocentrus calcarifer</name>
    <dbReference type="NCBI Taxonomy" id="8187"/>
    <lineage>
        <taxon>Eukaryota</taxon>
        <taxon>Metazoa</taxon>
        <taxon>Chordata</taxon>
        <taxon>Craniata</taxon>
        <taxon>Vertebrata</taxon>
        <taxon>Euteleostomi</taxon>
        <taxon>Actinopterygii</taxon>
        <taxon>Neopterygii</taxon>
        <taxon>Teleostei</taxon>
        <taxon>Neoteleostei</taxon>
        <taxon>Acanthomorphata</taxon>
        <taxon>Carangaria</taxon>
        <taxon>Carangaria incertae sedis</taxon>
        <taxon>Centropomidae</taxon>
        <taxon>Lates</taxon>
    </lineage>
</organism>
<evidence type="ECO:0000256" key="2">
    <source>
        <dbReference type="SAM" id="Phobius"/>
    </source>
</evidence>
<reference evidence="5" key="1">
    <citation type="submission" date="2025-08" db="UniProtKB">
        <authorList>
            <consortium name="RefSeq"/>
        </authorList>
    </citation>
    <scope>IDENTIFICATION</scope>
    <source>
        <tissue evidence="5">Brain</tissue>
    </source>
</reference>
<dbReference type="GeneID" id="108890459"/>
<feature type="region of interest" description="Disordered" evidence="1">
    <location>
        <begin position="722"/>
        <end position="766"/>
    </location>
</feature>
<feature type="compositionally biased region" description="Low complexity" evidence="1">
    <location>
        <begin position="11"/>
        <end position="21"/>
    </location>
</feature>
<dbReference type="Pfam" id="PF25779">
    <property type="entry name" value="Tubulin-bind_CPAP"/>
    <property type="match status" value="1"/>
</dbReference>
<evidence type="ECO:0000313" key="5">
    <source>
        <dbReference type="RefSeq" id="XP_018542848.1"/>
    </source>
</evidence>
<feature type="region of interest" description="Disordered" evidence="1">
    <location>
        <begin position="154"/>
        <end position="174"/>
    </location>
</feature>
<accession>A0AAJ7PZT7</accession>
<dbReference type="KEGG" id="lcf:108890459"/>
<keyword evidence="2" id="KW-0472">Membrane</keyword>
<keyword evidence="2" id="KW-1133">Transmembrane helix</keyword>
<protein>
    <submittedName>
        <fullName evidence="5">Uncharacterized protein LOC108890459</fullName>
    </submittedName>
</protein>
<feature type="domain" description="CENPJ tubulin-binding region" evidence="3">
    <location>
        <begin position="291"/>
        <end position="351"/>
    </location>
</feature>
<evidence type="ECO:0000313" key="4">
    <source>
        <dbReference type="Proteomes" id="UP000694890"/>
    </source>
</evidence>
<dbReference type="Proteomes" id="UP000694890">
    <property type="component" value="Linkage group LG7_1"/>
</dbReference>
<dbReference type="AlphaFoldDB" id="A0AAJ7PZT7"/>
<proteinExistence type="predicted"/>
<feature type="region of interest" description="Disordered" evidence="1">
    <location>
        <begin position="416"/>
        <end position="438"/>
    </location>
</feature>
<evidence type="ECO:0000256" key="1">
    <source>
        <dbReference type="SAM" id="MobiDB-lite"/>
    </source>
</evidence>
<name>A0AAJ7PZT7_LATCA</name>
<dbReference type="RefSeq" id="XP_018542848.1">
    <property type="nucleotide sequence ID" value="XM_018687332.2"/>
</dbReference>
<evidence type="ECO:0000259" key="3">
    <source>
        <dbReference type="Pfam" id="PF25779"/>
    </source>
</evidence>
<sequence>MMSAEIPMERSSPSADASPASILPTSGITGVEHQGHRPGLLPCQGEPTLGNTHPLVSCLLSPDDTSPIGQLQLTAANMDTDASQTINLPIQQAPDHPYELVQQQIEQIHKVLQEQSRLLTLLGAGLTFPVCTSLLWIGVPLVLTDSAKLPLFPASSPPSDQRKPEDHPVLTCPSQGLSGPVCPAVGRVSTRSGRNSLCAEPMQNAVAPRSRSSSLLPEEVSHQLLFHCGTSGAHEGHDQPVLFKIQIRCQNDATEQKHLTPVTVTDQTVRTDGDQDPVSLSAARNILPAHPDDRWIRSAVRRSEDLREFVEEQLKVTEISEPKQAKNCDGSVRSKERRHFLRDSEEISRMDRNNLKVTDQQELQRRASLCQQLPSRKLTSGIQRRSSAPSTVFKGEGTQLETFQSLTFPSEHNQEFGTLQDFSSGSYNPQTPQYSQRETQTQAQIEDFSQVRCQEQTYFKTPLLPQSDTVSQVQIKDIAEQHMTTDGNGNLKFQSQETEYKANKSRERFQLEGKDGLRSTETEHRVNQSLSELTASVSKAFRGKRVRHQEMETIGKVVGENKVEGQTELTAPQRKLSATSEDRWEQSLQQNHTHVWAPKHANSAYESNLVQHFNISPPLRKSSVSPRAWRNQEVIVSFKAANDHIQRVSSSNVETLSTGCDETKTHFQLCKCRESKPGSSTGSLWVKGREQASTAATAVCLSASNNTSQASTPLKYCTFPMHSTTRSSSSEDGDNPPSQCHQFPKLPSRPPCLGPQDSYLEGDYASDAHSEAEEGWMFLGN</sequence>